<keyword evidence="6" id="KW-1185">Reference proteome</keyword>
<feature type="chain" id="PRO_5040721384" evidence="2">
    <location>
        <begin position="25"/>
        <end position="267"/>
    </location>
</feature>
<evidence type="ECO:0000259" key="3">
    <source>
        <dbReference type="PROSITE" id="PS51781"/>
    </source>
</evidence>
<dbReference type="AlphaFoldDB" id="A0A9W6IS81"/>
<dbReference type="Proteomes" id="UP001143400">
    <property type="component" value="Unassembled WGS sequence"/>
</dbReference>
<dbReference type="EMBL" id="BSFF01000001">
    <property type="protein sequence ID" value="GLK54414.1"/>
    <property type="molecule type" value="Genomic_DNA"/>
</dbReference>
<protein>
    <submittedName>
        <fullName evidence="5">Uncharacterized protein YraI</fullName>
    </submittedName>
</protein>
<evidence type="ECO:0000313" key="5">
    <source>
        <dbReference type="EMBL" id="MBM7851357.1"/>
    </source>
</evidence>
<reference evidence="4" key="3">
    <citation type="submission" date="2023-01" db="EMBL/GenBank/DDBJ databases">
        <authorList>
            <person name="Sun Q."/>
            <person name="Evtushenko L."/>
        </authorList>
    </citation>
    <scope>NUCLEOTIDE SEQUENCE</scope>
    <source>
        <strain evidence="4">VKM B-1606</strain>
    </source>
</reference>
<evidence type="ECO:0000256" key="1">
    <source>
        <dbReference type="SAM" id="MobiDB-lite"/>
    </source>
</evidence>
<evidence type="ECO:0000313" key="7">
    <source>
        <dbReference type="Proteomes" id="UP001143400"/>
    </source>
</evidence>
<evidence type="ECO:0000313" key="4">
    <source>
        <dbReference type="EMBL" id="GLK54414.1"/>
    </source>
</evidence>
<dbReference type="Pfam" id="PF08239">
    <property type="entry name" value="SH3_3"/>
    <property type="match status" value="1"/>
</dbReference>
<feature type="signal peptide" evidence="2">
    <location>
        <begin position="1"/>
        <end position="24"/>
    </location>
</feature>
<evidence type="ECO:0000313" key="6">
    <source>
        <dbReference type="Proteomes" id="UP000758856"/>
    </source>
</evidence>
<sequence length="267" mass="29622">MLTTAKSLLAAAGVFALTAGAAMAAPAIATTSLNVRSGPGTGYSIIDALPEGERVNVIGCTAGWCEISMGGSGSGFASASYLDIGGSAPSRVVVEEDEYLVPGYEISGYYESRPYYYSDGLYFYGGRWYNDRPGYGGWRRDSWRRDVNWNIRDRRHRERWEARRDDRRDRIEDRRRDERRERIDDRRERIRDRGDDRRVERMERGGGRPDNVRAFGGDRGGDRGRGERGGFERGGGGDRGGFDRGGRGGGGERGGGERGGGRERGDR</sequence>
<evidence type="ECO:0000256" key="2">
    <source>
        <dbReference type="SAM" id="SignalP"/>
    </source>
</evidence>
<reference evidence="4" key="1">
    <citation type="journal article" date="2014" name="Int. J. Syst. Evol. Microbiol.">
        <title>Complete genome sequence of Corynebacterium casei LMG S-19264T (=DSM 44701T), isolated from a smear-ripened cheese.</title>
        <authorList>
            <consortium name="US DOE Joint Genome Institute (JGI-PGF)"/>
            <person name="Walter F."/>
            <person name="Albersmeier A."/>
            <person name="Kalinowski J."/>
            <person name="Ruckert C."/>
        </authorList>
    </citation>
    <scope>NUCLEOTIDE SEQUENCE</scope>
    <source>
        <strain evidence="4">VKM B-1606</strain>
    </source>
</reference>
<organism evidence="4 7">
    <name type="scientific">Methylopila capsulata</name>
    <dbReference type="NCBI Taxonomy" id="61654"/>
    <lineage>
        <taxon>Bacteria</taxon>
        <taxon>Pseudomonadati</taxon>
        <taxon>Pseudomonadota</taxon>
        <taxon>Alphaproteobacteria</taxon>
        <taxon>Hyphomicrobiales</taxon>
        <taxon>Methylopilaceae</taxon>
        <taxon>Methylopila</taxon>
    </lineage>
</organism>
<dbReference type="RefSeq" id="WP_204949756.1">
    <property type="nucleotide sequence ID" value="NZ_BSFF01000001.1"/>
</dbReference>
<dbReference type="Proteomes" id="UP000758856">
    <property type="component" value="Unassembled WGS sequence"/>
</dbReference>
<dbReference type="InterPro" id="IPR003646">
    <property type="entry name" value="SH3-like_bac-type"/>
</dbReference>
<dbReference type="EMBL" id="JAFBCY010000002">
    <property type="protein sequence ID" value="MBM7851357.1"/>
    <property type="molecule type" value="Genomic_DNA"/>
</dbReference>
<gene>
    <name evidence="4" type="ORF">GCM10008170_04330</name>
    <name evidence="5" type="ORF">JOD31_001582</name>
</gene>
<proteinExistence type="predicted"/>
<accession>A0A9W6IS81</accession>
<feature type="compositionally biased region" description="Basic and acidic residues" evidence="1">
    <location>
        <begin position="219"/>
        <end position="231"/>
    </location>
</feature>
<feature type="compositionally biased region" description="Basic and acidic residues" evidence="1">
    <location>
        <begin position="197"/>
        <end position="211"/>
    </location>
</feature>
<name>A0A9W6IS81_9HYPH</name>
<feature type="region of interest" description="Disordered" evidence="1">
    <location>
        <begin position="197"/>
        <end position="267"/>
    </location>
</feature>
<dbReference type="PROSITE" id="PS51781">
    <property type="entry name" value="SH3B"/>
    <property type="match status" value="1"/>
</dbReference>
<feature type="domain" description="SH3b" evidence="3">
    <location>
        <begin position="22"/>
        <end position="86"/>
    </location>
</feature>
<dbReference type="Gene3D" id="2.30.30.40">
    <property type="entry name" value="SH3 Domains"/>
    <property type="match status" value="1"/>
</dbReference>
<keyword evidence="2" id="KW-0732">Signal</keyword>
<reference evidence="5 6" key="2">
    <citation type="submission" date="2021-01" db="EMBL/GenBank/DDBJ databases">
        <title>Genomic Encyclopedia of Type Strains, Phase IV (KMG-IV): sequencing the most valuable type-strain genomes for metagenomic binning, comparative biology and taxonomic classification.</title>
        <authorList>
            <person name="Goeker M."/>
        </authorList>
    </citation>
    <scope>NUCLEOTIDE SEQUENCE [LARGE SCALE GENOMIC DNA]</scope>
    <source>
        <strain evidence="5 6">DSM 6130</strain>
    </source>
</reference>
<feature type="compositionally biased region" description="Basic and acidic residues" evidence="1">
    <location>
        <begin position="254"/>
        <end position="267"/>
    </location>
</feature>
<comment type="caution">
    <text evidence="4">The sequence shown here is derived from an EMBL/GenBank/DDBJ whole genome shotgun (WGS) entry which is preliminary data.</text>
</comment>